<dbReference type="SUPFAM" id="SSF63825">
    <property type="entry name" value="YWTD domain"/>
    <property type="match status" value="1"/>
</dbReference>
<dbReference type="PANTHER" id="PTHR13833">
    <property type="match status" value="1"/>
</dbReference>
<reference evidence="1" key="3">
    <citation type="submission" date="2023-10" db="EMBL/GenBank/DDBJ databases">
        <authorList>
            <person name="Picardeau M."/>
            <person name="Thibeaux R."/>
        </authorList>
    </citation>
    <scope>NUCLEOTIDE SEQUENCE</scope>
    <source>
        <strain evidence="1">ATI7-C-A5</strain>
    </source>
</reference>
<reference evidence="1 3" key="2">
    <citation type="journal article" date="2018" name="Microb. Genom.">
        <title>Deciphering the unexplored Leptospira diversity from soils uncovers genomic evolution to virulence.</title>
        <authorList>
            <person name="Thibeaux R."/>
            <person name="Iraola G."/>
            <person name="Ferres I."/>
            <person name="Bierque E."/>
            <person name="Girault D."/>
            <person name="Soupe-Gilbert M.E."/>
            <person name="Picardeau M."/>
            <person name="Goarant C."/>
        </authorList>
    </citation>
    <scope>NUCLEOTIDE SEQUENCE [LARGE SCALE GENOMIC DNA]</scope>
    <source>
        <strain evidence="1 3">ATI7-C-A5</strain>
    </source>
</reference>
<comment type="caution">
    <text evidence="2">The sequence shown here is derived from an EMBL/GenBank/DDBJ whole genome shotgun (WGS) entry which is preliminary data.</text>
</comment>
<evidence type="ECO:0000313" key="2">
    <source>
        <dbReference type="EMBL" id="PJZ94276.1"/>
    </source>
</evidence>
<sequence length="759" mass="77917">MKNSYTKTYPRVLAAFFISFLGISCLGDRNSSSFSLKAVLNLPGFLAPGVDLTPQSVGGTISGLTGTGLVLENEGETLTISANGPFHFTKKTSGGSAFAVTVRQNPIAPPQICSVGNGTGLISSRPIENVQVICSTSSYRVRGTVSGLSGSGLVVKNNGSDPTSISSNGTFAFATSVASGGTYNVTVSQNPSSPSQTCSVTNDSGMVAGADITNVTITCSTSAFAVGGSVSGLVGNGLVIKNNGTDPITLSANGTFSFGTSVASGSDYTVTIQQNPTSPAQLCTLSNDTGTIYSSNVTNVGISCGPALYFVGGSVSGLGGTLTLKNNGGDSTAISSNGSFKMTTPIADSSSYSVSIAGQPSGQTCYVSQPSGTVAAADANSILIHCVNGVALGTLVSGNSLVTSLPLTPYVENPTTNSVDWFMGDPGGDPDTMLDGYGFASGQTPIGRLSNMYHIATDGIFLYVPDYSTTTPTDGTVRKVDLANRIVSTLPITIARPRGITTDGIFLYITSQNHFIVKYNLTDDSYSTIAGLSGTSGTTDGAGGSARFNTPRGIATDGTYLYVADSLNNKIRRIRISDNTVTTIAGSGTAGSSDGAGTTAKFNQPGHLVYDSDTLYVADTNSNNIRKIDLTTSPVTVTTIAGDPAGTSGNVFNSTGTNARLLKPFAITFDRYHLYVSDGTTLIKKISRTAPYAVTNFLGCSPIPPNLGTTASGGPDGGTIGTCESEEGSFYSPKGLVSNGRSLFVVDMHPYMRVIRKVD</sequence>
<dbReference type="PANTHER" id="PTHR13833:SF71">
    <property type="entry name" value="NHL DOMAIN-CONTAINING PROTEIN"/>
    <property type="match status" value="1"/>
</dbReference>
<dbReference type="RefSeq" id="WP_100764637.1">
    <property type="nucleotide sequence ID" value="NZ_NPEF02000011.1"/>
</dbReference>
<keyword evidence="3" id="KW-1185">Reference proteome</keyword>
<dbReference type="OrthoDB" id="9774579at2"/>
<organism evidence="2">
    <name type="scientific">Leptospira ellisii</name>
    <dbReference type="NCBI Taxonomy" id="2023197"/>
    <lineage>
        <taxon>Bacteria</taxon>
        <taxon>Pseudomonadati</taxon>
        <taxon>Spirochaetota</taxon>
        <taxon>Spirochaetia</taxon>
        <taxon>Leptospirales</taxon>
        <taxon>Leptospiraceae</taxon>
        <taxon>Leptospira</taxon>
    </lineage>
</organism>
<dbReference type="AlphaFoldDB" id="A0A2N0BCL5"/>
<dbReference type="InterPro" id="IPR011042">
    <property type="entry name" value="6-blade_b-propeller_TolB-like"/>
</dbReference>
<gene>
    <name evidence="1" type="ORF">CH379_010235</name>
    <name evidence="2" type="ORF">CH379_03525</name>
</gene>
<accession>A0A2N0BCL5</accession>
<dbReference type="EMBL" id="NPEF02000011">
    <property type="protein sequence ID" value="MDV6236000.1"/>
    <property type="molecule type" value="Genomic_DNA"/>
</dbReference>
<dbReference type="EMBL" id="NPEF01000021">
    <property type="protein sequence ID" value="PJZ94276.1"/>
    <property type="molecule type" value="Genomic_DNA"/>
</dbReference>
<name>A0A2N0BCL5_9LEPT</name>
<proteinExistence type="predicted"/>
<reference evidence="2" key="1">
    <citation type="submission" date="2017-07" db="EMBL/GenBank/DDBJ databases">
        <title>Leptospira spp. isolated from tropical soils.</title>
        <authorList>
            <person name="Thibeaux R."/>
            <person name="Iraola G."/>
            <person name="Ferres I."/>
            <person name="Bierque E."/>
            <person name="Girault D."/>
            <person name="Soupe-Gilbert M.-E."/>
            <person name="Picardeau M."/>
            <person name="Goarant C."/>
        </authorList>
    </citation>
    <scope>NUCLEOTIDE SEQUENCE [LARGE SCALE GENOMIC DNA]</scope>
    <source>
        <strain evidence="2">ATI7-C-A5</strain>
    </source>
</reference>
<evidence type="ECO:0000313" key="1">
    <source>
        <dbReference type="EMBL" id="MDV6236000.1"/>
    </source>
</evidence>
<dbReference type="Gene3D" id="2.120.10.30">
    <property type="entry name" value="TolB, C-terminal domain"/>
    <property type="match status" value="2"/>
</dbReference>
<protein>
    <submittedName>
        <fullName evidence="2">Uncharacterized protein</fullName>
    </submittedName>
</protein>
<dbReference type="Proteomes" id="UP000232122">
    <property type="component" value="Unassembled WGS sequence"/>
</dbReference>
<dbReference type="PROSITE" id="PS51257">
    <property type="entry name" value="PROKAR_LIPOPROTEIN"/>
    <property type="match status" value="1"/>
</dbReference>
<evidence type="ECO:0000313" key="3">
    <source>
        <dbReference type="Proteomes" id="UP000232122"/>
    </source>
</evidence>